<keyword evidence="3" id="KW-1185">Reference proteome</keyword>
<evidence type="ECO:0000313" key="3">
    <source>
        <dbReference type="Proteomes" id="UP001493487"/>
    </source>
</evidence>
<dbReference type="Proteomes" id="UP001493487">
    <property type="component" value="Unassembled WGS sequence"/>
</dbReference>
<evidence type="ECO:0000259" key="1">
    <source>
        <dbReference type="Pfam" id="PF05685"/>
    </source>
</evidence>
<organism evidence="2 3">
    <name type="scientific">Cohnella silvisoli</name>
    <dbReference type="NCBI Taxonomy" id="2873699"/>
    <lineage>
        <taxon>Bacteria</taxon>
        <taxon>Bacillati</taxon>
        <taxon>Bacillota</taxon>
        <taxon>Bacilli</taxon>
        <taxon>Bacillales</taxon>
        <taxon>Paenibacillaceae</taxon>
        <taxon>Cohnella</taxon>
    </lineage>
</organism>
<keyword evidence="2" id="KW-0378">Hydrolase</keyword>
<dbReference type="PANTHER" id="PTHR34107:SF4">
    <property type="entry name" value="SLL1222 PROTEIN"/>
    <property type="match status" value="1"/>
</dbReference>
<reference evidence="2 3" key="1">
    <citation type="journal article" date="2023" name="Genome Announc.">
        <title>Pan-Genome Analyses of the Genus Cohnella and Proposal of the Novel Species Cohnella silvisoli sp. nov., Isolated from Forest Soil.</title>
        <authorList>
            <person name="Wang C."/>
            <person name="Mao L."/>
            <person name="Bao G."/>
            <person name="Zhu H."/>
        </authorList>
    </citation>
    <scope>NUCLEOTIDE SEQUENCE [LARGE SCALE GENOMIC DNA]</scope>
    <source>
        <strain evidence="2 3">NL03-T5-1</strain>
    </source>
</reference>
<dbReference type="GO" id="GO:0004519">
    <property type="term" value="F:endonuclease activity"/>
    <property type="evidence" value="ECO:0007669"/>
    <property type="project" value="UniProtKB-KW"/>
</dbReference>
<dbReference type="InterPro" id="IPR008538">
    <property type="entry name" value="Uma2"/>
</dbReference>
<gene>
    <name evidence="2" type="ORF">QJS35_20700</name>
</gene>
<dbReference type="Pfam" id="PF05685">
    <property type="entry name" value="Uma2"/>
    <property type="match status" value="1"/>
</dbReference>
<accession>A0ABV1KXR5</accession>
<dbReference type="RefSeq" id="WP_232187182.1">
    <property type="nucleotide sequence ID" value="NZ_JAIOAP010000011.1"/>
</dbReference>
<sequence length="246" mass="28656">MKLNKGLMIALGLSIEEMDGSFLLVIKLSVQCIIKQMALEVLVGMERKMDQDKKRDRIKEQQQPYGDPEYDFPFEEEVRFEIVEGIRYDLKPAPTVTHQQLLAALFIMIYQSCHPNGTILFSPLDVYLDEDNHYQPDLVFILHQNASIINEKRIEGAPDLVAEILSPSTSHNDKIRKKRQYERHGVKEYWLIDPVHRIVDQFVLAADKYVLHETYGTRGRLYSPLFSCVEIDMERLFSNIVRNVDE</sequence>
<dbReference type="SUPFAM" id="SSF52980">
    <property type="entry name" value="Restriction endonuclease-like"/>
    <property type="match status" value="1"/>
</dbReference>
<protein>
    <submittedName>
        <fullName evidence="2">Uma2 family endonuclease</fullName>
    </submittedName>
</protein>
<dbReference type="Gene3D" id="3.90.1570.10">
    <property type="entry name" value="tt1808, chain A"/>
    <property type="match status" value="1"/>
</dbReference>
<feature type="domain" description="Putative restriction endonuclease" evidence="1">
    <location>
        <begin position="71"/>
        <end position="221"/>
    </location>
</feature>
<dbReference type="InterPro" id="IPR011335">
    <property type="entry name" value="Restrct_endonuc-II-like"/>
</dbReference>
<dbReference type="CDD" id="cd06260">
    <property type="entry name" value="DUF820-like"/>
    <property type="match status" value="1"/>
</dbReference>
<keyword evidence="2" id="KW-0255">Endonuclease</keyword>
<proteinExistence type="predicted"/>
<keyword evidence="2" id="KW-0540">Nuclease</keyword>
<dbReference type="EMBL" id="JASKHM010000012">
    <property type="protein sequence ID" value="MEQ4484810.1"/>
    <property type="molecule type" value="Genomic_DNA"/>
</dbReference>
<name>A0ABV1KXR5_9BACL</name>
<dbReference type="PANTHER" id="PTHR34107">
    <property type="entry name" value="SLL0198 PROTEIN-RELATED"/>
    <property type="match status" value="1"/>
</dbReference>
<evidence type="ECO:0000313" key="2">
    <source>
        <dbReference type="EMBL" id="MEQ4484810.1"/>
    </source>
</evidence>
<dbReference type="InterPro" id="IPR012296">
    <property type="entry name" value="Nuclease_put_TT1808"/>
</dbReference>
<comment type="caution">
    <text evidence="2">The sequence shown here is derived from an EMBL/GenBank/DDBJ whole genome shotgun (WGS) entry which is preliminary data.</text>
</comment>